<feature type="compositionally biased region" description="Basic residues" evidence="6">
    <location>
        <begin position="438"/>
        <end position="453"/>
    </location>
</feature>
<evidence type="ECO:0000256" key="4">
    <source>
        <dbReference type="ARBA" id="ARBA00023069"/>
    </source>
</evidence>
<dbReference type="AlphaFoldDB" id="A0A7S4KMF9"/>
<dbReference type="PANTHER" id="PTHR45973">
    <property type="entry name" value="PROTEIN PHOSPHATASE 1 REGULATORY SUBUNIT SDS22-RELATED"/>
    <property type="match status" value="1"/>
</dbReference>
<accession>A0A7S4KMF9</accession>
<proteinExistence type="predicted"/>
<feature type="compositionally biased region" description="Basic and acidic residues" evidence="6">
    <location>
        <begin position="250"/>
        <end position="264"/>
    </location>
</feature>
<reference evidence="7" key="1">
    <citation type="submission" date="2021-01" db="EMBL/GenBank/DDBJ databases">
        <authorList>
            <person name="Corre E."/>
            <person name="Pelletier E."/>
            <person name="Niang G."/>
            <person name="Scheremetjew M."/>
            <person name="Finn R."/>
            <person name="Kale V."/>
            <person name="Holt S."/>
            <person name="Cochrane G."/>
            <person name="Meng A."/>
            <person name="Brown T."/>
            <person name="Cohen L."/>
        </authorList>
    </citation>
    <scope>NUCLEOTIDE SEQUENCE</scope>
    <source>
        <strain evidence="7">CCMP 2712</strain>
    </source>
</reference>
<organism evidence="7">
    <name type="scientific">Guillardia theta</name>
    <name type="common">Cryptophyte</name>
    <name type="synonym">Cryptomonas phi</name>
    <dbReference type="NCBI Taxonomy" id="55529"/>
    <lineage>
        <taxon>Eukaryota</taxon>
        <taxon>Cryptophyceae</taxon>
        <taxon>Pyrenomonadales</taxon>
        <taxon>Geminigeraceae</taxon>
        <taxon>Guillardia</taxon>
    </lineage>
</organism>
<name>A0A7S4KMF9_GUITH</name>
<feature type="region of interest" description="Disordered" evidence="6">
    <location>
        <begin position="423"/>
        <end position="480"/>
    </location>
</feature>
<dbReference type="InterPro" id="IPR001611">
    <property type="entry name" value="Leu-rich_rpt"/>
</dbReference>
<evidence type="ECO:0000256" key="2">
    <source>
        <dbReference type="ARBA" id="ARBA00022614"/>
    </source>
</evidence>
<dbReference type="EMBL" id="HBKN01019211">
    <property type="protein sequence ID" value="CAE2299548.1"/>
    <property type="molecule type" value="Transcribed_RNA"/>
</dbReference>
<keyword evidence="4" id="KW-0969">Cilium</keyword>
<evidence type="ECO:0000256" key="6">
    <source>
        <dbReference type="SAM" id="MobiDB-lite"/>
    </source>
</evidence>
<dbReference type="Gene3D" id="3.80.10.10">
    <property type="entry name" value="Ribonuclease Inhibitor"/>
    <property type="match status" value="1"/>
</dbReference>
<feature type="compositionally biased region" description="Basic and acidic residues" evidence="6">
    <location>
        <begin position="633"/>
        <end position="643"/>
    </location>
</feature>
<feature type="region of interest" description="Disordered" evidence="6">
    <location>
        <begin position="629"/>
        <end position="743"/>
    </location>
</feature>
<evidence type="ECO:0000256" key="5">
    <source>
        <dbReference type="ARBA" id="ARBA00023273"/>
    </source>
</evidence>
<keyword evidence="5" id="KW-0966">Cell projection</keyword>
<dbReference type="Pfam" id="PF14580">
    <property type="entry name" value="LRR_9"/>
    <property type="match status" value="1"/>
</dbReference>
<feature type="compositionally biased region" description="Low complexity" evidence="6">
    <location>
        <begin position="703"/>
        <end position="712"/>
    </location>
</feature>
<evidence type="ECO:0000256" key="1">
    <source>
        <dbReference type="ARBA" id="ARBA00004138"/>
    </source>
</evidence>
<keyword evidence="3" id="KW-0677">Repeat</keyword>
<evidence type="ECO:0000256" key="3">
    <source>
        <dbReference type="ARBA" id="ARBA00022737"/>
    </source>
</evidence>
<gene>
    <name evidence="7" type="ORF">GTHE00462_LOCUS15160</name>
</gene>
<dbReference type="SUPFAM" id="SSF52075">
    <property type="entry name" value="Outer arm dynein light chain 1"/>
    <property type="match status" value="1"/>
</dbReference>
<evidence type="ECO:0000313" key="7">
    <source>
        <dbReference type="EMBL" id="CAE2299548.1"/>
    </source>
</evidence>
<feature type="compositionally biased region" description="Basic and acidic residues" evidence="6">
    <location>
        <begin position="592"/>
        <end position="603"/>
    </location>
</feature>
<keyword evidence="2" id="KW-0433">Leucine-rich repeat</keyword>
<dbReference type="PROSITE" id="PS51450">
    <property type="entry name" value="LRR"/>
    <property type="match status" value="4"/>
</dbReference>
<feature type="compositionally biased region" description="Basic and acidic residues" evidence="6">
    <location>
        <begin position="272"/>
        <end position="288"/>
    </location>
</feature>
<feature type="region of interest" description="Disordered" evidence="6">
    <location>
        <begin position="199"/>
        <end position="288"/>
    </location>
</feature>
<dbReference type="PANTHER" id="PTHR45973:SF9">
    <property type="entry name" value="LEUCINE-RICH REPEAT-CONTAINING PROTEIN 46"/>
    <property type="match status" value="1"/>
</dbReference>
<dbReference type="InterPro" id="IPR032675">
    <property type="entry name" value="LRR_dom_sf"/>
</dbReference>
<feature type="region of interest" description="Disordered" evidence="6">
    <location>
        <begin position="549"/>
        <end position="616"/>
    </location>
</feature>
<dbReference type="InterPro" id="IPR050576">
    <property type="entry name" value="Cilia_flagella_integrity"/>
</dbReference>
<feature type="compositionally biased region" description="Gly residues" evidence="6">
    <location>
        <begin position="664"/>
        <end position="690"/>
    </location>
</feature>
<protein>
    <submittedName>
        <fullName evidence="7">Uncharacterized protein</fullName>
    </submittedName>
</protein>
<comment type="subcellular location">
    <subcellularLocation>
        <location evidence="1">Cell projection</location>
        <location evidence="1">Cilium</location>
    </subcellularLocation>
</comment>
<sequence>MKLDYDTLRQAADLAGDTGPLVETAVLNLANHDLDDVSILVQETPELENLNLAFNHLDRVTPLQKLSCLMRLNLSHNQILDVERIGQLQDLEVLNLSKNKLTNLGSICDLMNLEELWLRDNDFRDLQSIQNLGACSNLKKLVLKPNPVCRDLPEIYFKLLVHNVPSLEILDGRAITSEERDAAAAFWLSHEGRKVLKDAGLEGTRNARPHVQEGGGERGAWGYLPMGAEAPTKQRKTKPREAKPGGGKGSDGHQSRKKPTETSLRELAGMPEEPRRRRGGIEEGREHVEVYGKKGPAALILRQEGLSEARYANGSVAISMDDLRITAMFRNGDVAVTCDAEGNAMVCLPSGFVVYNHSNDNGGRLMDLVTGQLVCEWSSDGQMKGDGGGGEGREKFLLQCKLNDHLGVRINRPGGEVEVFFVTDGGGSGTSSSSSSRRDKRIKHLFRPRRARKAAAEWDASGPFGDGEAPRPARGPSVPSITTDEYLYEIKAATDKIIDFEKLKSNLGSGGEEVELQFRGKIGGNGSGPMLPAGGAARRRAYAEHVRSNFGLGGTRSSERSSPRTSRKNSWEVKLDDSSVFEQTGLGYGDPKLTRRRESEGKQPEAAPSPIESQVSALAANAREALRKLSQGMEEHIVEESKKSPGSNAGRVPAKRSSGEARRGGGAAGTGTGAGAGSGTRAGTRAGTGAGAPKFKSNSSVVAAPAALAHARAQPRGSKEGDGGGRGKSAVTVEAEPDLPQEELDRLKAIREQMRNMMNNLSMAPQYS</sequence>